<dbReference type="AlphaFoldDB" id="A0A3Q3MLW4"/>
<evidence type="ECO:0000256" key="3">
    <source>
        <dbReference type="ARBA" id="ARBA00022729"/>
    </source>
</evidence>
<organism evidence="9 10">
    <name type="scientific">Labrus bergylta</name>
    <name type="common">ballan wrasse</name>
    <dbReference type="NCBI Taxonomy" id="56723"/>
    <lineage>
        <taxon>Eukaryota</taxon>
        <taxon>Metazoa</taxon>
        <taxon>Chordata</taxon>
        <taxon>Craniata</taxon>
        <taxon>Vertebrata</taxon>
        <taxon>Euteleostomi</taxon>
        <taxon>Actinopterygii</taxon>
        <taxon>Neopterygii</taxon>
        <taxon>Teleostei</taxon>
        <taxon>Neoteleostei</taxon>
        <taxon>Acanthomorphata</taxon>
        <taxon>Eupercaria</taxon>
        <taxon>Labriformes</taxon>
        <taxon>Labridae</taxon>
        <taxon>Labrus</taxon>
    </lineage>
</organism>
<dbReference type="STRING" id="56723.ENSLBEP00000021290"/>
<dbReference type="CDD" id="cd00063">
    <property type="entry name" value="FN3"/>
    <property type="match status" value="1"/>
</dbReference>
<dbReference type="Gene3D" id="2.60.40.10">
    <property type="entry name" value="Immunoglobulins"/>
    <property type="match status" value="1"/>
</dbReference>
<evidence type="ECO:0000256" key="7">
    <source>
        <dbReference type="ARBA" id="ARBA00023180"/>
    </source>
</evidence>
<dbReference type="GeneTree" id="ENSGT00940000167095"/>
<sequence>DMSVCVLKCSSLVSCSNALLDINSYCMSDYLFTINCSLNIPPTPHASFIVSPLSSLCRKPFVCPLIQNAEDYFCSIEIPNTDIDYDYVSNAFMETDTYQFSLCHKQNEGVENCKLLMDRFKPFKNIKPNSPCCLNVSHQSGQHRFTWESTYEKYSEVTTLPETLKYELYYYKRGKDVAITNYSVDDDKFLPDTEYSARVRSGPNQYYFQGQWSSWSSEINWSTKPTVDDLTSSTLKSRLAVMVFTPLCVTALLVLLLCYGPIKKWKQNAFIPTPAPYFHTLYHDCQGDFKSWVVTQENTADMLKTEETLQIDTLTKCADVQDKEEEEEEEEEGWPQCQNRFMEGSTYSNVSDPRCDVSLLGVPYAVSTIPTEGDSGCWLSSHTSLEKDPPWYCNEYCTLSAFQQISPGPVSGAALFEKASYFFIFP</sequence>
<keyword evidence="10" id="KW-1185">Reference proteome</keyword>
<keyword evidence="6" id="KW-0675">Receptor</keyword>
<dbReference type="Ensembl" id="ENSLBET00000022428.1">
    <property type="protein sequence ID" value="ENSLBEP00000021290.1"/>
    <property type="gene ID" value="ENSLBEG00000016347.1"/>
</dbReference>
<keyword evidence="5 8" id="KW-0472">Membrane</keyword>
<accession>A0A3Q3MLW4</accession>
<dbReference type="InterPro" id="IPR003961">
    <property type="entry name" value="FN3_dom"/>
</dbReference>
<evidence type="ECO:0000256" key="6">
    <source>
        <dbReference type="ARBA" id="ARBA00023170"/>
    </source>
</evidence>
<evidence type="ECO:0000256" key="1">
    <source>
        <dbReference type="ARBA" id="ARBA00004479"/>
    </source>
</evidence>
<dbReference type="SUPFAM" id="SSF49265">
    <property type="entry name" value="Fibronectin type III"/>
    <property type="match status" value="1"/>
</dbReference>
<evidence type="ECO:0000256" key="5">
    <source>
        <dbReference type="ARBA" id="ARBA00023136"/>
    </source>
</evidence>
<dbReference type="InterPro" id="IPR036116">
    <property type="entry name" value="FN3_sf"/>
</dbReference>
<protein>
    <submittedName>
        <fullName evidence="9">Interleukin-21 receptor-like</fullName>
    </submittedName>
</protein>
<dbReference type="GO" id="GO:0004896">
    <property type="term" value="F:cytokine receptor activity"/>
    <property type="evidence" value="ECO:0007669"/>
    <property type="project" value="TreeGrafter"/>
</dbReference>
<keyword evidence="3" id="KW-0732">Signal</keyword>
<evidence type="ECO:0000256" key="4">
    <source>
        <dbReference type="ARBA" id="ARBA00022989"/>
    </source>
</evidence>
<reference evidence="9" key="2">
    <citation type="submission" date="2025-09" db="UniProtKB">
        <authorList>
            <consortium name="Ensembl"/>
        </authorList>
    </citation>
    <scope>IDENTIFICATION</scope>
</reference>
<dbReference type="InParanoid" id="A0A3Q3MLW4"/>
<dbReference type="InterPro" id="IPR013783">
    <property type="entry name" value="Ig-like_fold"/>
</dbReference>
<reference evidence="9" key="1">
    <citation type="submission" date="2025-08" db="UniProtKB">
        <authorList>
            <consortium name="Ensembl"/>
        </authorList>
    </citation>
    <scope>IDENTIFICATION</scope>
</reference>
<evidence type="ECO:0000256" key="2">
    <source>
        <dbReference type="ARBA" id="ARBA00022692"/>
    </source>
</evidence>
<comment type="subcellular location">
    <subcellularLocation>
        <location evidence="1">Membrane</location>
        <topology evidence="1">Single-pass type I membrane protein</topology>
    </subcellularLocation>
</comment>
<proteinExistence type="predicted"/>
<evidence type="ECO:0000313" key="10">
    <source>
        <dbReference type="Proteomes" id="UP000261660"/>
    </source>
</evidence>
<dbReference type="PANTHER" id="PTHR23037:SF7">
    <property type="entry name" value="INTERLEUKIN-21 RECEPTOR"/>
    <property type="match status" value="1"/>
</dbReference>
<evidence type="ECO:0000313" key="9">
    <source>
        <dbReference type="Ensembl" id="ENSLBEP00000021290.1"/>
    </source>
</evidence>
<keyword evidence="2 8" id="KW-0812">Transmembrane</keyword>
<name>A0A3Q3MLW4_9LABR</name>
<feature type="transmembrane region" description="Helical" evidence="8">
    <location>
        <begin position="239"/>
        <end position="259"/>
    </location>
</feature>
<evidence type="ECO:0000256" key="8">
    <source>
        <dbReference type="SAM" id="Phobius"/>
    </source>
</evidence>
<keyword evidence="4 8" id="KW-1133">Transmembrane helix</keyword>
<dbReference type="GO" id="GO:0009897">
    <property type="term" value="C:external side of plasma membrane"/>
    <property type="evidence" value="ECO:0007669"/>
    <property type="project" value="TreeGrafter"/>
</dbReference>
<keyword evidence="7" id="KW-0325">Glycoprotein</keyword>
<dbReference type="PANTHER" id="PTHR23037">
    <property type="entry name" value="CYTOKINE RECEPTOR"/>
    <property type="match status" value="1"/>
</dbReference>
<dbReference type="Proteomes" id="UP000261660">
    <property type="component" value="Unplaced"/>
</dbReference>